<proteinExistence type="predicted"/>
<organism evidence="1 2">
    <name type="scientific">Silurus asotus</name>
    <name type="common">Amur catfish</name>
    <name type="synonym">Parasilurus asotus</name>
    <dbReference type="NCBI Taxonomy" id="30991"/>
    <lineage>
        <taxon>Eukaryota</taxon>
        <taxon>Metazoa</taxon>
        <taxon>Chordata</taxon>
        <taxon>Craniata</taxon>
        <taxon>Vertebrata</taxon>
        <taxon>Euteleostomi</taxon>
        <taxon>Actinopterygii</taxon>
        <taxon>Neopterygii</taxon>
        <taxon>Teleostei</taxon>
        <taxon>Ostariophysi</taxon>
        <taxon>Siluriformes</taxon>
        <taxon>Siluridae</taxon>
        <taxon>Silurus</taxon>
    </lineage>
</organism>
<feature type="non-terminal residue" evidence="1">
    <location>
        <position position="107"/>
    </location>
</feature>
<reference evidence="1" key="1">
    <citation type="submission" date="2018-07" db="EMBL/GenBank/DDBJ databases">
        <title>Comparative genomics of catfishes provides insights into carnivory and benthic adaptation.</title>
        <authorList>
            <person name="Zhang Y."/>
            <person name="Wang D."/>
            <person name="Peng Z."/>
            <person name="Zheng S."/>
            <person name="Shao F."/>
            <person name="Tao W."/>
        </authorList>
    </citation>
    <scope>NUCLEOTIDE SEQUENCE</scope>
    <source>
        <strain evidence="1">Chongqing</strain>
    </source>
</reference>
<accession>A0AAD5AYP6</accession>
<dbReference type="Gene3D" id="2.60.40.10">
    <property type="entry name" value="Immunoglobulins"/>
    <property type="match status" value="1"/>
</dbReference>
<sequence length="107" mass="11788">SIDVKKEKGRFVVTCTKGNWVPAQADKEITLDNKDESSGEYTCGEENNDDKFKTITIRFRTCDNCIEIDAPSLTGIIVGNIVTTFLIGYAVYSIVSQPKGKTFSGNK</sequence>
<dbReference type="GO" id="GO:0007166">
    <property type="term" value="P:cell surface receptor signaling pathway"/>
    <property type="evidence" value="ECO:0007669"/>
    <property type="project" value="TreeGrafter"/>
</dbReference>
<evidence type="ECO:0000313" key="1">
    <source>
        <dbReference type="EMBL" id="KAI5625413.1"/>
    </source>
</evidence>
<dbReference type="PANTHER" id="PTHR10570:SF8">
    <property type="entry name" value="T-CELL SURFACE GLYCOPROTEIN CD3 GAMMA CHAIN"/>
    <property type="match status" value="1"/>
</dbReference>
<dbReference type="GO" id="GO:0009897">
    <property type="term" value="C:external side of plasma membrane"/>
    <property type="evidence" value="ECO:0007669"/>
    <property type="project" value="TreeGrafter"/>
</dbReference>
<dbReference type="InterPro" id="IPR013783">
    <property type="entry name" value="Ig-like_fold"/>
</dbReference>
<evidence type="ECO:0000313" key="2">
    <source>
        <dbReference type="Proteomes" id="UP001205998"/>
    </source>
</evidence>
<protein>
    <recommendedName>
        <fullName evidence="3">CD3 gamma/delta subunit Ig-like domain-containing protein</fullName>
    </recommendedName>
</protein>
<dbReference type="GO" id="GO:0004888">
    <property type="term" value="F:transmembrane signaling receptor activity"/>
    <property type="evidence" value="ECO:0007669"/>
    <property type="project" value="TreeGrafter"/>
</dbReference>
<dbReference type="GO" id="GO:0045059">
    <property type="term" value="P:positive thymic T cell selection"/>
    <property type="evidence" value="ECO:0007669"/>
    <property type="project" value="TreeGrafter"/>
</dbReference>
<feature type="non-terminal residue" evidence="1">
    <location>
        <position position="1"/>
    </location>
</feature>
<dbReference type="GO" id="GO:0042105">
    <property type="term" value="C:alpha-beta T cell receptor complex"/>
    <property type="evidence" value="ECO:0007669"/>
    <property type="project" value="TreeGrafter"/>
</dbReference>
<dbReference type="AlphaFoldDB" id="A0AAD5AYP6"/>
<name>A0AAD5AYP6_SILAS</name>
<comment type="caution">
    <text evidence="1">The sequence shown here is derived from an EMBL/GenBank/DDBJ whole genome shotgun (WGS) entry which is preliminary data.</text>
</comment>
<evidence type="ECO:0008006" key="3">
    <source>
        <dbReference type="Google" id="ProtNLM"/>
    </source>
</evidence>
<dbReference type="PANTHER" id="PTHR10570">
    <property type="entry name" value="T-CELL SURFACE GLYCOPROTEIN CD3 GAMMA CHAIN / DELTA CHAIN"/>
    <property type="match status" value="1"/>
</dbReference>
<dbReference type="Proteomes" id="UP001205998">
    <property type="component" value="Unassembled WGS sequence"/>
</dbReference>
<dbReference type="InterPro" id="IPR015484">
    <property type="entry name" value="CD3_esu/gsu/dsu"/>
</dbReference>
<dbReference type="Pfam" id="PF16681">
    <property type="entry name" value="Ig_5"/>
    <property type="match status" value="1"/>
</dbReference>
<dbReference type="EMBL" id="MU551552">
    <property type="protein sequence ID" value="KAI5625413.1"/>
    <property type="molecule type" value="Genomic_DNA"/>
</dbReference>
<keyword evidence="2" id="KW-1185">Reference proteome</keyword>
<gene>
    <name evidence="1" type="ORF">C0J50_14959</name>
</gene>